<organism evidence="2 3">
    <name type="scientific">Saccharibacillus endophyticus</name>
    <dbReference type="NCBI Taxonomy" id="2060666"/>
    <lineage>
        <taxon>Bacteria</taxon>
        <taxon>Bacillati</taxon>
        <taxon>Bacillota</taxon>
        <taxon>Bacilli</taxon>
        <taxon>Bacillales</taxon>
        <taxon>Paenibacillaceae</taxon>
        <taxon>Saccharibacillus</taxon>
    </lineage>
</organism>
<dbReference type="RefSeq" id="WP_172237859.1">
    <property type="nucleotide sequence ID" value="NZ_BMDD01000001.1"/>
</dbReference>
<dbReference type="InterPro" id="IPR025630">
    <property type="entry name" value="DUF4288"/>
</dbReference>
<dbReference type="Proteomes" id="UP000605427">
    <property type="component" value="Unassembled WGS sequence"/>
</dbReference>
<proteinExistence type="predicted"/>
<feature type="coiled-coil region" evidence="1">
    <location>
        <begin position="53"/>
        <end position="80"/>
    </location>
</feature>
<dbReference type="EMBL" id="BMDD01000001">
    <property type="protein sequence ID" value="GGH68356.1"/>
    <property type="molecule type" value="Genomic_DNA"/>
</dbReference>
<evidence type="ECO:0000256" key="1">
    <source>
        <dbReference type="SAM" id="Coils"/>
    </source>
</evidence>
<accession>A0ABQ1ZL51</accession>
<gene>
    <name evidence="2" type="ORF">GCM10007362_02270</name>
</gene>
<keyword evidence="1" id="KW-0175">Coiled coil</keyword>
<protein>
    <submittedName>
        <fullName evidence="2">S-ribosylhomocysteinase</fullName>
    </submittedName>
</protein>
<name>A0ABQ1ZL51_9BACL</name>
<evidence type="ECO:0000313" key="3">
    <source>
        <dbReference type="Proteomes" id="UP000605427"/>
    </source>
</evidence>
<comment type="caution">
    <text evidence="2">The sequence shown here is derived from an EMBL/GenBank/DDBJ whole genome shotgun (WGS) entry which is preliminary data.</text>
</comment>
<keyword evidence="3" id="KW-1185">Reference proteome</keyword>
<evidence type="ECO:0000313" key="2">
    <source>
        <dbReference type="EMBL" id="GGH68356.1"/>
    </source>
</evidence>
<reference evidence="3" key="1">
    <citation type="journal article" date="2019" name="Int. J. Syst. Evol. Microbiol.">
        <title>The Global Catalogue of Microorganisms (GCM) 10K type strain sequencing project: providing services to taxonomists for standard genome sequencing and annotation.</title>
        <authorList>
            <consortium name="The Broad Institute Genomics Platform"/>
            <consortium name="The Broad Institute Genome Sequencing Center for Infectious Disease"/>
            <person name="Wu L."/>
            <person name="Ma J."/>
        </authorList>
    </citation>
    <scope>NUCLEOTIDE SEQUENCE [LARGE SCALE GENOMIC DNA]</scope>
    <source>
        <strain evidence="3">CCM 8702</strain>
    </source>
</reference>
<sequence>MNPTDPNPGEESSWYAVKMLFECFITGRPDASKIDDDYTEDKTYEESIYLIHANSLETAYEKAEQEARSYEMSYQNVYRQDVEWKFVRFLDAFHLFDQEPADLTEVYSRHISAPKRTKTEEFVRKMFPETEKQD</sequence>
<dbReference type="Pfam" id="PF14119">
    <property type="entry name" value="DUF4288"/>
    <property type="match status" value="1"/>
</dbReference>